<protein>
    <recommendedName>
        <fullName evidence="6">PDZ domain-containing protein</fullName>
    </recommendedName>
</protein>
<feature type="region of interest" description="Disordered" evidence="5">
    <location>
        <begin position="166"/>
        <end position="186"/>
    </location>
</feature>
<dbReference type="GO" id="GO:0010206">
    <property type="term" value="P:photosystem II repair"/>
    <property type="evidence" value="ECO:0007669"/>
    <property type="project" value="EnsemblPlants"/>
</dbReference>
<dbReference type="Pfam" id="PF13365">
    <property type="entry name" value="Trypsin_2"/>
    <property type="match status" value="1"/>
</dbReference>
<dbReference type="InterPro" id="IPR001478">
    <property type="entry name" value="PDZ"/>
</dbReference>
<dbReference type="PRINTS" id="PR00834">
    <property type="entry name" value="PROTEASES2C"/>
</dbReference>
<dbReference type="Gramene" id="GBG83727">
    <property type="protein sequence ID" value="GBG83727"/>
    <property type="gene ID" value="CBR_g37528"/>
</dbReference>
<keyword evidence="8" id="KW-1185">Reference proteome</keyword>
<comment type="similarity">
    <text evidence="1">Belongs to the peptidase S1C family.</text>
</comment>
<dbReference type="PROSITE" id="PS50106">
    <property type="entry name" value="PDZ"/>
    <property type="match status" value="1"/>
</dbReference>
<dbReference type="InterPro" id="IPR001940">
    <property type="entry name" value="Peptidase_S1C"/>
</dbReference>
<dbReference type="InterPro" id="IPR009003">
    <property type="entry name" value="Peptidase_S1_PA"/>
</dbReference>
<dbReference type="Pfam" id="PF13180">
    <property type="entry name" value="PDZ_2"/>
    <property type="match status" value="1"/>
</dbReference>
<keyword evidence="4" id="KW-0720">Serine protease</keyword>
<feature type="region of interest" description="Disordered" evidence="5">
    <location>
        <begin position="71"/>
        <end position="97"/>
    </location>
</feature>
<evidence type="ECO:0000259" key="6">
    <source>
        <dbReference type="PROSITE" id="PS50106"/>
    </source>
</evidence>
<evidence type="ECO:0000256" key="3">
    <source>
        <dbReference type="ARBA" id="ARBA00022801"/>
    </source>
</evidence>
<sequence length="585" mass="61331">MATAVRCAVVDGALGTDWTTGSRLQLAGSAGGTDPRVVATPIRRHVAFPPAVGHVAFSPRSRKDAVHAYRPAAGETGSASPSPRRRDDVPRGSSAWQRAGKRFLAGERRALTCACPDERDAIAAGVTALGGGAGPQRRVEGEENIAVLRDWKGEDGARSSWIWRERGEEEDGKSSRSIGSCGDDGGGGFMSRRRTMLFAAATAMAGIATCAETGVGGRGKRAEAAERAAAAFTLEEVAREVTPRGELTPSELATVRLFEQSTYSVVNILDVTLRPQVNMTGSVEIPEGNGSGLIWDKKGRIVTNYHVIGNALELNPPLGTKVARVTVLNDDGTQSTYEGELVGADKRYDMAVLKIDIPPERQLRPIPLGQSTGLRVGQRCLAIGNPFGFDHTLTTGVISGLDRDIESRTGLVIGGGIQTDAAINPGNSGGPLLDSKGRLIGINTAIFTRSGTSSGVGFAIPVATVARMVPQLVAFGRVMRPSLNVQIAPEAAARQLMIPFGALVLAVPPNSAAAKAGLLPTRRGLGGNIIPGDVIVAVDGSPIKAPRDLDKVLQEKAVGEKVVLTVRREKSATDELTITLEEDSG</sequence>
<dbReference type="AlphaFoldDB" id="A0A388LN26"/>
<accession>A0A388LN26</accession>
<dbReference type="InterPro" id="IPR036034">
    <property type="entry name" value="PDZ_sf"/>
</dbReference>
<dbReference type="Proteomes" id="UP000265515">
    <property type="component" value="Unassembled WGS sequence"/>
</dbReference>
<organism evidence="7 8">
    <name type="scientific">Chara braunii</name>
    <name type="common">Braun's stonewort</name>
    <dbReference type="NCBI Taxonomy" id="69332"/>
    <lineage>
        <taxon>Eukaryota</taxon>
        <taxon>Viridiplantae</taxon>
        <taxon>Streptophyta</taxon>
        <taxon>Charophyceae</taxon>
        <taxon>Charales</taxon>
        <taxon>Characeae</taxon>
        <taxon>Chara</taxon>
    </lineage>
</organism>
<dbReference type="GO" id="GO:0009543">
    <property type="term" value="C:chloroplast thylakoid lumen"/>
    <property type="evidence" value="ECO:0007669"/>
    <property type="project" value="EnsemblPlants"/>
</dbReference>
<dbReference type="OrthoDB" id="4217619at2759"/>
<dbReference type="InterPro" id="IPR051201">
    <property type="entry name" value="Chloro_Bact_Ser_Proteases"/>
</dbReference>
<dbReference type="SUPFAM" id="SSF50156">
    <property type="entry name" value="PDZ domain-like"/>
    <property type="match status" value="1"/>
</dbReference>
<dbReference type="PANTHER" id="PTHR43343:SF3">
    <property type="entry name" value="PROTEASE DO-LIKE 8, CHLOROPLASTIC"/>
    <property type="match status" value="1"/>
</dbReference>
<dbReference type="InterPro" id="IPR043504">
    <property type="entry name" value="Peptidase_S1_PA_chymotrypsin"/>
</dbReference>
<dbReference type="PANTHER" id="PTHR43343">
    <property type="entry name" value="PEPTIDASE S12"/>
    <property type="match status" value="1"/>
</dbReference>
<dbReference type="CDD" id="cd00990">
    <property type="entry name" value="cpPDZ_AtDEGP1-like"/>
    <property type="match status" value="1"/>
</dbReference>
<dbReference type="GO" id="GO:0006508">
    <property type="term" value="P:proteolysis"/>
    <property type="evidence" value="ECO:0007669"/>
    <property type="project" value="UniProtKB-KW"/>
</dbReference>
<dbReference type="SUPFAM" id="SSF50494">
    <property type="entry name" value="Trypsin-like serine proteases"/>
    <property type="match status" value="1"/>
</dbReference>
<dbReference type="Gene3D" id="2.40.10.10">
    <property type="entry name" value="Trypsin-like serine proteases"/>
    <property type="match status" value="2"/>
</dbReference>
<gene>
    <name evidence="7" type="ORF">CBR_g37528</name>
</gene>
<dbReference type="EMBL" id="BFEA01000449">
    <property type="protein sequence ID" value="GBG83727.1"/>
    <property type="molecule type" value="Genomic_DNA"/>
</dbReference>
<name>A0A388LN26_CHABU</name>
<reference evidence="7 8" key="1">
    <citation type="journal article" date="2018" name="Cell">
        <title>The Chara Genome: Secondary Complexity and Implications for Plant Terrestrialization.</title>
        <authorList>
            <person name="Nishiyama T."/>
            <person name="Sakayama H."/>
            <person name="Vries J.D."/>
            <person name="Buschmann H."/>
            <person name="Saint-Marcoux D."/>
            <person name="Ullrich K.K."/>
            <person name="Haas F.B."/>
            <person name="Vanderstraeten L."/>
            <person name="Becker D."/>
            <person name="Lang D."/>
            <person name="Vosolsobe S."/>
            <person name="Rombauts S."/>
            <person name="Wilhelmsson P.K.I."/>
            <person name="Janitza P."/>
            <person name="Kern R."/>
            <person name="Heyl A."/>
            <person name="Rumpler F."/>
            <person name="Villalobos L.I.A.C."/>
            <person name="Clay J.M."/>
            <person name="Skokan R."/>
            <person name="Toyoda A."/>
            <person name="Suzuki Y."/>
            <person name="Kagoshima H."/>
            <person name="Schijlen E."/>
            <person name="Tajeshwar N."/>
            <person name="Catarino B."/>
            <person name="Hetherington A.J."/>
            <person name="Saltykova A."/>
            <person name="Bonnot C."/>
            <person name="Breuninger H."/>
            <person name="Symeonidi A."/>
            <person name="Radhakrishnan G.V."/>
            <person name="Van Nieuwerburgh F."/>
            <person name="Deforce D."/>
            <person name="Chang C."/>
            <person name="Karol K.G."/>
            <person name="Hedrich R."/>
            <person name="Ulvskov P."/>
            <person name="Glockner G."/>
            <person name="Delwiche C.F."/>
            <person name="Petrasek J."/>
            <person name="Van de Peer Y."/>
            <person name="Friml J."/>
            <person name="Beilby M."/>
            <person name="Dolan L."/>
            <person name="Kohara Y."/>
            <person name="Sugano S."/>
            <person name="Fujiyama A."/>
            <person name="Delaux P.-M."/>
            <person name="Quint M."/>
            <person name="TheiBen G."/>
            <person name="Hagemann M."/>
            <person name="Harholt J."/>
            <person name="Dunand C."/>
            <person name="Zachgo S."/>
            <person name="Langdale J."/>
            <person name="Maumus F."/>
            <person name="Straeten D.V.D."/>
            <person name="Gould S.B."/>
            <person name="Rensing S.A."/>
        </authorList>
    </citation>
    <scope>NUCLEOTIDE SEQUENCE [LARGE SCALE GENOMIC DNA]</scope>
    <source>
        <strain evidence="7 8">S276</strain>
    </source>
</reference>
<feature type="domain" description="PDZ" evidence="6">
    <location>
        <begin position="472"/>
        <end position="570"/>
    </location>
</feature>
<evidence type="ECO:0000256" key="4">
    <source>
        <dbReference type="ARBA" id="ARBA00022825"/>
    </source>
</evidence>
<dbReference type="InterPro" id="IPR039382">
    <property type="entry name" value="DEGP1/8_PDZ_dom"/>
</dbReference>
<evidence type="ECO:0000256" key="2">
    <source>
        <dbReference type="ARBA" id="ARBA00022670"/>
    </source>
</evidence>
<proteinExistence type="inferred from homology"/>
<dbReference type="GO" id="GO:0004252">
    <property type="term" value="F:serine-type endopeptidase activity"/>
    <property type="evidence" value="ECO:0007669"/>
    <property type="project" value="InterPro"/>
</dbReference>
<evidence type="ECO:0000313" key="8">
    <source>
        <dbReference type="Proteomes" id="UP000265515"/>
    </source>
</evidence>
<keyword evidence="3" id="KW-0378">Hydrolase</keyword>
<evidence type="ECO:0000313" key="7">
    <source>
        <dbReference type="EMBL" id="GBG83727.1"/>
    </source>
</evidence>
<comment type="caution">
    <text evidence="7">The sequence shown here is derived from an EMBL/GenBank/DDBJ whole genome shotgun (WGS) entry which is preliminary data.</text>
</comment>
<dbReference type="Gene3D" id="2.30.42.10">
    <property type="match status" value="1"/>
</dbReference>
<dbReference type="FunFam" id="2.40.10.10:FF:000001">
    <property type="entry name" value="Periplasmic serine protease DegS"/>
    <property type="match status" value="1"/>
</dbReference>
<dbReference type="SMART" id="SM00228">
    <property type="entry name" value="PDZ"/>
    <property type="match status" value="1"/>
</dbReference>
<evidence type="ECO:0000256" key="1">
    <source>
        <dbReference type="ARBA" id="ARBA00010541"/>
    </source>
</evidence>
<evidence type="ECO:0000256" key="5">
    <source>
        <dbReference type="SAM" id="MobiDB-lite"/>
    </source>
</evidence>
<dbReference type="STRING" id="69332.A0A388LN26"/>
<keyword evidence="2" id="KW-0645">Protease</keyword>